<reference evidence="2" key="1">
    <citation type="submission" date="2022-11" db="UniProtKB">
        <authorList>
            <consortium name="WormBaseParasite"/>
        </authorList>
    </citation>
    <scope>IDENTIFICATION</scope>
</reference>
<name>A0A915BPV5_PARUN</name>
<evidence type="ECO:0000313" key="2">
    <source>
        <dbReference type="WBParaSite" id="PgR051X_g021_t04"/>
    </source>
</evidence>
<sequence length="95" mass="10929">ANQSNCSMQMMRVSELFLPRSWTLAEEVMSTDARRRPATGRDVLRNIQNVFTSLNDKLWVAFCRSVRSLNVLLEEFGIKFARLSHARNGCCKNFS</sequence>
<evidence type="ECO:0000313" key="1">
    <source>
        <dbReference type="Proteomes" id="UP000887569"/>
    </source>
</evidence>
<organism evidence="1 2">
    <name type="scientific">Parascaris univalens</name>
    <name type="common">Nematode worm</name>
    <dbReference type="NCBI Taxonomy" id="6257"/>
    <lineage>
        <taxon>Eukaryota</taxon>
        <taxon>Metazoa</taxon>
        <taxon>Ecdysozoa</taxon>
        <taxon>Nematoda</taxon>
        <taxon>Chromadorea</taxon>
        <taxon>Rhabditida</taxon>
        <taxon>Spirurina</taxon>
        <taxon>Ascaridomorpha</taxon>
        <taxon>Ascaridoidea</taxon>
        <taxon>Ascarididae</taxon>
        <taxon>Parascaris</taxon>
    </lineage>
</organism>
<proteinExistence type="predicted"/>
<dbReference type="Proteomes" id="UP000887569">
    <property type="component" value="Unplaced"/>
</dbReference>
<accession>A0A915BPV5</accession>
<keyword evidence="1" id="KW-1185">Reference proteome</keyword>
<dbReference type="WBParaSite" id="PgR051X_g021_t04">
    <property type="protein sequence ID" value="PgR051X_g021_t04"/>
    <property type="gene ID" value="PgR051X_g021"/>
</dbReference>
<dbReference type="AlphaFoldDB" id="A0A915BPV5"/>
<protein>
    <submittedName>
        <fullName evidence="2">Bax inhibitor 1</fullName>
    </submittedName>
</protein>